<gene>
    <name evidence="10" type="ORF">NW766_007650</name>
</gene>
<proteinExistence type="inferred from homology"/>
<keyword evidence="9" id="KW-0206">Cytoskeleton</keyword>
<keyword evidence="6" id="KW-0802">TPR repeat</keyword>
<dbReference type="GO" id="GO:0005737">
    <property type="term" value="C:cytoplasm"/>
    <property type="evidence" value="ECO:0007669"/>
    <property type="project" value="TreeGrafter"/>
</dbReference>
<dbReference type="Pfam" id="PF13424">
    <property type="entry name" value="TPR_12"/>
    <property type="match status" value="1"/>
</dbReference>
<dbReference type="GO" id="GO:0005874">
    <property type="term" value="C:microtubule"/>
    <property type="evidence" value="ECO:0007669"/>
    <property type="project" value="UniProtKB-KW"/>
</dbReference>
<keyword evidence="7" id="KW-0175">Coiled coil</keyword>
<keyword evidence="8" id="KW-0505">Motor protein</keyword>
<sequence length="608" mass="68976">MRRMIDTDCGRKTQIALDFAYQRREDPTCSIFWICAMGRTTFLRDFKKISISLGLNTDLEGEKLLRAVCDSIQSERKWLLVIDGADDLACLGGNPGSDTTKNRTNLLNYIPSSSTGTTLWTSCDRDVLDIVRSSNEAIHVHQMTCNEALKLFEITRNQNILETEKASTRTLIEELGCQPLAILQAGIYSQLTSTAVNQYLLELDGINSDKRIDILMKSDFQSEPDVPRRIIKAVNLSIKYIQERNWIACNVLYVLSNLSNKEISSSIIRAVTWSCITKDGRRPNRLEQEMEATVALLRRYSFLYMATEQSGELNFEMPKIIQEVAQVTSSSGNRMTKADIAMRSKLLLQTVQIDVDESGERGDTADEITNVSFLRMALDTMEYRLTKRTQEMDMQYEKYLNHILRLCNLAESREEIEMAVKLLNILSSNFSRNGLWDNMAVVALRALELRVDALGKEHADTLWSMGNLASSFYQQGLYGEAGQFLENLLKLRRNILGPDHFHTMWTMSSLGVTYGMQGQYCKAEEIFRSVISLQRDTVGERHPETIMSMRNLAATSHSQGNYDDAEEVLRSVLALTTTDSQDKYPEIRQVKHMLSVVQQSRASAAKAE</sequence>
<evidence type="ECO:0000256" key="7">
    <source>
        <dbReference type="ARBA" id="ARBA00023054"/>
    </source>
</evidence>
<dbReference type="Gene3D" id="3.40.50.300">
    <property type="entry name" value="P-loop containing nucleotide triphosphate hydrolases"/>
    <property type="match status" value="1"/>
</dbReference>
<dbReference type="InterPro" id="IPR027417">
    <property type="entry name" value="P-loop_NTPase"/>
</dbReference>
<reference evidence="10" key="1">
    <citation type="submission" date="2022-10" db="EMBL/GenBank/DDBJ databases">
        <title>Fusarium specimens isolated from Avocado Roots.</title>
        <authorList>
            <person name="Stajich J."/>
            <person name="Roper C."/>
            <person name="Heimlech-Rivalta G."/>
        </authorList>
    </citation>
    <scope>NUCLEOTIDE SEQUENCE</scope>
    <source>
        <strain evidence="10">CF00143</strain>
    </source>
</reference>
<evidence type="ECO:0008006" key="12">
    <source>
        <dbReference type="Google" id="ProtNLM"/>
    </source>
</evidence>
<dbReference type="GO" id="GO:0005871">
    <property type="term" value="C:kinesin complex"/>
    <property type="evidence" value="ECO:0007669"/>
    <property type="project" value="InterPro"/>
</dbReference>
<keyword evidence="5" id="KW-0677">Repeat</keyword>
<keyword evidence="3" id="KW-0963">Cytoplasm</keyword>
<dbReference type="GO" id="GO:0019894">
    <property type="term" value="F:kinesin binding"/>
    <property type="evidence" value="ECO:0007669"/>
    <property type="project" value="TreeGrafter"/>
</dbReference>
<dbReference type="SUPFAM" id="SSF48452">
    <property type="entry name" value="TPR-like"/>
    <property type="match status" value="1"/>
</dbReference>
<dbReference type="SMART" id="SM00028">
    <property type="entry name" value="TPR"/>
    <property type="match status" value="3"/>
</dbReference>
<evidence type="ECO:0000256" key="8">
    <source>
        <dbReference type="ARBA" id="ARBA00023175"/>
    </source>
</evidence>
<evidence type="ECO:0000256" key="2">
    <source>
        <dbReference type="ARBA" id="ARBA00009622"/>
    </source>
</evidence>
<evidence type="ECO:0000313" key="11">
    <source>
        <dbReference type="Proteomes" id="UP001152130"/>
    </source>
</evidence>
<comment type="similarity">
    <text evidence="2">Belongs to the kinesin light chain family.</text>
</comment>
<dbReference type="PANTHER" id="PTHR45783:SF3">
    <property type="entry name" value="KINESIN LIGHT CHAIN"/>
    <property type="match status" value="1"/>
</dbReference>
<name>A0A9W8U968_9HYPO</name>
<comment type="caution">
    <text evidence="10">The sequence shown here is derived from an EMBL/GenBank/DDBJ whole genome shotgun (WGS) entry which is preliminary data.</text>
</comment>
<dbReference type="InterPro" id="IPR011990">
    <property type="entry name" value="TPR-like_helical_dom_sf"/>
</dbReference>
<keyword evidence="11" id="KW-1185">Reference proteome</keyword>
<evidence type="ECO:0000256" key="3">
    <source>
        <dbReference type="ARBA" id="ARBA00022490"/>
    </source>
</evidence>
<dbReference type="Proteomes" id="UP001152130">
    <property type="component" value="Unassembled WGS sequence"/>
</dbReference>
<comment type="subcellular location">
    <subcellularLocation>
        <location evidence="1">Cytoplasm</location>
        <location evidence="1">Cytoskeleton</location>
    </subcellularLocation>
</comment>
<dbReference type="OrthoDB" id="5986190at2759"/>
<dbReference type="AlphaFoldDB" id="A0A9W8U968"/>
<dbReference type="InterPro" id="IPR019734">
    <property type="entry name" value="TPR_rpt"/>
</dbReference>
<dbReference type="GO" id="GO:0007018">
    <property type="term" value="P:microtubule-based movement"/>
    <property type="evidence" value="ECO:0007669"/>
    <property type="project" value="TreeGrafter"/>
</dbReference>
<protein>
    <recommendedName>
        <fullName evidence="12">Kinesin light chain</fullName>
    </recommendedName>
</protein>
<evidence type="ECO:0000256" key="1">
    <source>
        <dbReference type="ARBA" id="ARBA00004245"/>
    </source>
</evidence>
<evidence type="ECO:0000256" key="4">
    <source>
        <dbReference type="ARBA" id="ARBA00022701"/>
    </source>
</evidence>
<evidence type="ECO:0000256" key="9">
    <source>
        <dbReference type="ARBA" id="ARBA00023212"/>
    </source>
</evidence>
<keyword evidence="4" id="KW-0493">Microtubule</keyword>
<evidence type="ECO:0000256" key="6">
    <source>
        <dbReference type="ARBA" id="ARBA00022803"/>
    </source>
</evidence>
<dbReference type="SUPFAM" id="SSF52540">
    <property type="entry name" value="P-loop containing nucleoside triphosphate hydrolases"/>
    <property type="match status" value="1"/>
</dbReference>
<dbReference type="EMBL" id="JAPDHF010000011">
    <property type="protein sequence ID" value="KAJ4011018.1"/>
    <property type="molecule type" value="Genomic_DNA"/>
</dbReference>
<accession>A0A9W8U968</accession>
<evidence type="ECO:0000256" key="5">
    <source>
        <dbReference type="ARBA" id="ARBA00022737"/>
    </source>
</evidence>
<dbReference type="PANTHER" id="PTHR45783">
    <property type="entry name" value="KINESIN LIGHT CHAIN"/>
    <property type="match status" value="1"/>
</dbReference>
<dbReference type="InterPro" id="IPR002151">
    <property type="entry name" value="Kinesin_light"/>
</dbReference>
<dbReference type="Gene3D" id="1.25.40.10">
    <property type="entry name" value="Tetratricopeptide repeat domain"/>
    <property type="match status" value="1"/>
</dbReference>
<dbReference type="Pfam" id="PF13374">
    <property type="entry name" value="TPR_10"/>
    <property type="match status" value="1"/>
</dbReference>
<evidence type="ECO:0000313" key="10">
    <source>
        <dbReference type="EMBL" id="KAJ4011018.1"/>
    </source>
</evidence>
<organism evidence="10 11">
    <name type="scientific">Fusarium irregulare</name>
    <dbReference type="NCBI Taxonomy" id="2494466"/>
    <lineage>
        <taxon>Eukaryota</taxon>
        <taxon>Fungi</taxon>
        <taxon>Dikarya</taxon>
        <taxon>Ascomycota</taxon>
        <taxon>Pezizomycotina</taxon>
        <taxon>Sordariomycetes</taxon>
        <taxon>Hypocreomycetidae</taxon>
        <taxon>Hypocreales</taxon>
        <taxon>Nectriaceae</taxon>
        <taxon>Fusarium</taxon>
        <taxon>Fusarium incarnatum-equiseti species complex</taxon>
    </lineage>
</organism>